<keyword evidence="1" id="KW-1133">Transmembrane helix</keyword>
<keyword evidence="3" id="KW-1185">Reference proteome</keyword>
<evidence type="ECO:0000256" key="1">
    <source>
        <dbReference type="SAM" id="Phobius"/>
    </source>
</evidence>
<evidence type="ECO:0000313" key="3">
    <source>
        <dbReference type="Proteomes" id="UP000054107"/>
    </source>
</evidence>
<accession>A0A0B7NSJ2</accession>
<organism evidence="2 3">
    <name type="scientific">Parasitella parasitica</name>
    <dbReference type="NCBI Taxonomy" id="35722"/>
    <lineage>
        <taxon>Eukaryota</taxon>
        <taxon>Fungi</taxon>
        <taxon>Fungi incertae sedis</taxon>
        <taxon>Mucoromycota</taxon>
        <taxon>Mucoromycotina</taxon>
        <taxon>Mucoromycetes</taxon>
        <taxon>Mucorales</taxon>
        <taxon>Mucorineae</taxon>
        <taxon>Mucoraceae</taxon>
        <taxon>Parasitella</taxon>
    </lineage>
</organism>
<proteinExistence type="predicted"/>
<keyword evidence="1" id="KW-0472">Membrane</keyword>
<reference evidence="2 3" key="1">
    <citation type="submission" date="2014-09" db="EMBL/GenBank/DDBJ databases">
        <authorList>
            <person name="Ellenberger Sabrina"/>
        </authorList>
    </citation>
    <scope>NUCLEOTIDE SEQUENCE [LARGE SCALE GENOMIC DNA]</scope>
    <source>
        <strain evidence="2 3">CBS 412.66</strain>
    </source>
</reference>
<dbReference type="AlphaFoldDB" id="A0A0B7NSJ2"/>
<keyword evidence="1" id="KW-0812">Transmembrane</keyword>
<evidence type="ECO:0000313" key="2">
    <source>
        <dbReference type="EMBL" id="CEP18465.1"/>
    </source>
</evidence>
<name>A0A0B7NSJ2_9FUNG</name>
<feature type="transmembrane region" description="Helical" evidence="1">
    <location>
        <begin position="64"/>
        <end position="89"/>
    </location>
</feature>
<dbReference type="Proteomes" id="UP000054107">
    <property type="component" value="Unassembled WGS sequence"/>
</dbReference>
<dbReference type="EMBL" id="LN733835">
    <property type="protein sequence ID" value="CEP18465.1"/>
    <property type="molecule type" value="Genomic_DNA"/>
</dbReference>
<gene>
    <name evidence="2" type="primary">PARPA_12769.1 scaffold 45468</name>
</gene>
<dbReference type="OrthoDB" id="2220953at2759"/>
<protein>
    <submittedName>
        <fullName evidence="2">Uncharacterized protein</fullName>
    </submittedName>
</protein>
<sequence>MDQLQLSWQAAYKDNLFILKNIQNQWDCQGFSTILDHPAYISTMNVDDINACYPILSEIFGSTIFLWGIGLWVVKIVQIIGLFACYALYIHVHYESEQFDEENGDIQLPEEEENMLEHQIKPCILLQSACHSQMKKLTE</sequence>